<keyword evidence="1" id="KW-0326">Glycosidase</keyword>
<evidence type="ECO:0000313" key="1">
    <source>
        <dbReference type="EMBL" id="KAJ9050484.1"/>
    </source>
</evidence>
<dbReference type="EMBL" id="QTSX02007152">
    <property type="protein sequence ID" value="KAJ9050484.1"/>
    <property type="molecule type" value="Genomic_DNA"/>
</dbReference>
<evidence type="ECO:0000313" key="2">
    <source>
        <dbReference type="Proteomes" id="UP001165960"/>
    </source>
</evidence>
<dbReference type="EC" id="3.2.1.14" evidence="1"/>
<keyword evidence="1" id="KW-0378">Hydrolase</keyword>
<comment type="caution">
    <text evidence="1">The sequence shown here is derived from an EMBL/GenBank/DDBJ whole genome shotgun (WGS) entry which is preliminary data.</text>
</comment>
<dbReference type="Proteomes" id="UP001165960">
    <property type="component" value="Unassembled WGS sequence"/>
</dbReference>
<accession>A0ACC2RKA1</accession>
<sequence length="462" mass="50577">MMLLGLLGLASALDLGCNDNVVVYWGQNSYGGSHPTQKELWEKDLEFYCRQDDVDIIAISFLNVFNAGTGLLPEINFASHCETSFDSYPRLHSCPKIGQDIKFCQSQNKTILLSLGGAIANTNIPTTAAAQEFAATLWNMFMGGNHEYRPFGDAIVDGIDLDLEGGSQDNYDTFLGRLQEYYKTDDRKYLVTAAPQCEFPDRNLQRIMETAHVDAVFVQFYNNFCGVQNYNNPWAWNWPQWATWAATKSYNDKVRLFLGVPASRTAAGTGYVDLGKLKGIVNDLRSTYPVFGGMMLWDASQSENNLQNGNPFSRHTKHRLLAGGNCHSLPPPTYPTSTTTTSTTTTSSTTTSSTTTSSTTTSTTTSIPSTITTTYTSPPNPKPTNSCPVMGEPCSSGTACSGTNYAVCDHGQWLVYPCGEGTACTLDSNYNAYCDFPGTNPPPPCTNPHQLQLKSTYNTILP</sequence>
<keyword evidence="2" id="KW-1185">Reference proteome</keyword>
<reference evidence="1" key="1">
    <citation type="submission" date="2022-04" db="EMBL/GenBank/DDBJ databases">
        <title>Genome of the entomopathogenic fungus Entomophthora muscae.</title>
        <authorList>
            <person name="Elya C."/>
            <person name="Lovett B.R."/>
            <person name="Lee E."/>
            <person name="Macias A.M."/>
            <person name="Hajek A.E."/>
            <person name="De Bivort B.L."/>
            <person name="Kasson M.T."/>
            <person name="De Fine Licht H.H."/>
            <person name="Stajich J.E."/>
        </authorList>
    </citation>
    <scope>NUCLEOTIDE SEQUENCE</scope>
    <source>
        <strain evidence="1">Berkeley</strain>
    </source>
</reference>
<name>A0ACC2RKA1_9FUNG</name>
<organism evidence="1 2">
    <name type="scientific">Entomophthora muscae</name>
    <dbReference type="NCBI Taxonomy" id="34485"/>
    <lineage>
        <taxon>Eukaryota</taxon>
        <taxon>Fungi</taxon>
        <taxon>Fungi incertae sedis</taxon>
        <taxon>Zoopagomycota</taxon>
        <taxon>Entomophthoromycotina</taxon>
        <taxon>Entomophthoromycetes</taxon>
        <taxon>Entomophthorales</taxon>
        <taxon>Entomophthoraceae</taxon>
        <taxon>Entomophthora</taxon>
    </lineage>
</organism>
<gene>
    <name evidence="1" type="primary">CHT2_6</name>
    <name evidence="1" type="ORF">DSO57_1013939</name>
</gene>
<protein>
    <submittedName>
        <fullName evidence="1">Chitinase 2</fullName>
        <ecNumber evidence="1">3.2.1.14</ecNumber>
    </submittedName>
</protein>
<proteinExistence type="predicted"/>